<accession>A0A371NE04</accession>
<dbReference type="InterPro" id="IPR017896">
    <property type="entry name" value="4Fe4S_Fe-S-bd"/>
</dbReference>
<reference evidence="2 3" key="1">
    <citation type="submission" date="2018-07" db="EMBL/GenBank/DDBJ databases">
        <title>Genomic Encyclopedia of Type Strains, Phase IV (KMG-IV): sequencing the most valuable type-strain genomes for metagenomic binning, comparative biology and taxonomic classification.</title>
        <authorList>
            <person name="Goeker M."/>
        </authorList>
    </citation>
    <scope>NUCLEOTIDE SEQUENCE [LARGE SCALE GENOMIC DNA]</scope>
    <source>
        <strain evidence="2 3">DSM 7466</strain>
    </source>
</reference>
<sequence>MKPLMVAITGGKGGTGKSTIACSLAIALADKFRVLLVDTDVECPDDHIILSAQRRKTDEVTLQIPSFDFSACSMCGKCSEVCRKNAIVFVEGRHPILVRDRCSGCGTCSLACRNNAIKEEEMVAGFLYDGKLPENYDEKIRRNFRLLSGETTVNIESSARLVDSLMKNAREHHDMDFIIIDTAAGVHCNVIHAIMGAHLAFAVTEPTPFGSHDLKLILELLERLGVTSNIILNRAGIGNADPVLEVSRETGRPIVAEIEYSRDVMEAYSAGEPLKVPGIAAVVELLEMQRC</sequence>
<dbReference type="Pfam" id="PF00037">
    <property type="entry name" value="Fer4"/>
    <property type="match status" value="2"/>
</dbReference>
<feature type="domain" description="4Fe-4S ferredoxin-type" evidence="1">
    <location>
        <begin position="93"/>
        <end position="122"/>
    </location>
</feature>
<evidence type="ECO:0000313" key="2">
    <source>
        <dbReference type="EMBL" id="REE28208.1"/>
    </source>
</evidence>
<dbReference type="GeneID" id="82297614"/>
<dbReference type="Proteomes" id="UP000256864">
    <property type="component" value="Unassembled WGS sequence"/>
</dbReference>
<dbReference type="AlphaFoldDB" id="A0A371NE04"/>
<dbReference type="EMBL" id="QREL01000001">
    <property type="protein sequence ID" value="REE28208.1"/>
    <property type="molecule type" value="Genomic_DNA"/>
</dbReference>
<dbReference type="InterPro" id="IPR027417">
    <property type="entry name" value="P-loop_NTPase"/>
</dbReference>
<keyword evidence="3" id="KW-1185">Reference proteome</keyword>
<evidence type="ECO:0000313" key="3">
    <source>
        <dbReference type="Proteomes" id="UP000256864"/>
    </source>
</evidence>
<feature type="domain" description="4Fe-4S ferredoxin-type" evidence="1">
    <location>
        <begin position="63"/>
        <end position="92"/>
    </location>
</feature>
<proteinExistence type="predicted"/>
<dbReference type="Gene3D" id="3.40.50.300">
    <property type="entry name" value="P-loop containing nucleotide triphosphate hydrolases"/>
    <property type="match status" value="1"/>
</dbReference>
<dbReference type="PANTHER" id="PTHR43063">
    <property type="entry name" value="4FE-4S CLUSTER CONTAINING PARA FAMILY ATPASE PROTEIN"/>
    <property type="match status" value="1"/>
</dbReference>
<name>A0A371NE04_9EURY</name>
<dbReference type="PANTHER" id="PTHR43063:SF1">
    <property type="entry name" value="4FE-4S CLUSTER CONTAINING PARA FAMILY ATPASE PROTEIN"/>
    <property type="match status" value="1"/>
</dbReference>
<dbReference type="SUPFAM" id="SSF54862">
    <property type="entry name" value="4Fe-4S ferredoxins"/>
    <property type="match status" value="1"/>
</dbReference>
<dbReference type="RefSeq" id="WP_048175739.1">
    <property type="nucleotide sequence ID" value="NZ_QREL01000001.1"/>
</dbReference>
<dbReference type="Pfam" id="PF01656">
    <property type="entry name" value="CbiA"/>
    <property type="match status" value="1"/>
</dbReference>
<organism evidence="2 3">
    <name type="scientific">Methanothermobacter defluvii</name>
    <dbReference type="NCBI Taxonomy" id="49339"/>
    <lineage>
        <taxon>Archaea</taxon>
        <taxon>Methanobacteriati</taxon>
        <taxon>Methanobacteriota</taxon>
        <taxon>Methanomada group</taxon>
        <taxon>Methanobacteria</taxon>
        <taxon>Methanobacteriales</taxon>
        <taxon>Methanobacteriaceae</taxon>
        <taxon>Methanothermobacter</taxon>
    </lineage>
</organism>
<dbReference type="PROSITE" id="PS51379">
    <property type="entry name" value="4FE4S_FER_2"/>
    <property type="match status" value="2"/>
</dbReference>
<evidence type="ECO:0000259" key="1">
    <source>
        <dbReference type="PROSITE" id="PS51379"/>
    </source>
</evidence>
<comment type="caution">
    <text evidence="2">The sequence shown here is derived from an EMBL/GenBank/DDBJ whole genome shotgun (WGS) entry which is preliminary data.</text>
</comment>
<dbReference type="Gene3D" id="3.30.70.20">
    <property type="match status" value="1"/>
</dbReference>
<dbReference type="SUPFAM" id="SSF52540">
    <property type="entry name" value="P-loop containing nucleoside triphosphate hydrolases"/>
    <property type="match status" value="1"/>
</dbReference>
<dbReference type="InterPro" id="IPR002586">
    <property type="entry name" value="CobQ/CobB/MinD/ParA_Nub-bd_dom"/>
</dbReference>
<gene>
    <name evidence="2" type="ORF">C7452_0208</name>
</gene>
<protein>
    <submittedName>
        <fullName evidence="2">MinD superfamily P-loop ATPase</fullName>
    </submittedName>
</protein>